<dbReference type="Proteomes" id="UP000186235">
    <property type="component" value="Unassembled WGS sequence"/>
</dbReference>
<dbReference type="CDD" id="cd06456">
    <property type="entry name" value="M3A_DCP"/>
    <property type="match status" value="1"/>
</dbReference>
<dbReference type="GO" id="GO:0046872">
    <property type="term" value="F:metal ion binding"/>
    <property type="evidence" value="ECO:0007669"/>
    <property type="project" value="UniProtKB-UniRule"/>
</dbReference>
<dbReference type="AlphaFoldDB" id="A0A1N6REJ1"/>
<proteinExistence type="inferred from homology"/>
<keyword evidence="3 7" id="KW-0479">Metal-binding</keyword>
<feature type="domain" description="Peptidase M3A/M3B catalytic" evidence="9">
    <location>
        <begin position="293"/>
        <end position="749"/>
    </location>
</feature>
<dbReference type="Gene3D" id="1.10.1370.10">
    <property type="entry name" value="Neurolysin, domain 3"/>
    <property type="match status" value="1"/>
</dbReference>
<reference evidence="11" key="1">
    <citation type="submission" date="2017-01" db="EMBL/GenBank/DDBJ databases">
        <authorList>
            <person name="Varghese N."/>
            <person name="Submissions S."/>
        </authorList>
    </citation>
    <scope>NUCLEOTIDE SEQUENCE [LARGE SCALE GENOMIC DNA]</scope>
    <source>
        <strain evidence="11">3bp</strain>
    </source>
</reference>
<evidence type="ECO:0000256" key="1">
    <source>
        <dbReference type="ARBA" id="ARBA00006040"/>
    </source>
</evidence>
<dbReference type="GO" id="GO:0006508">
    <property type="term" value="P:proteolysis"/>
    <property type="evidence" value="ECO:0007669"/>
    <property type="project" value="UniProtKB-KW"/>
</dbReference>
<evidence type="ECO:0000256" key="3">
    <source>
        <dbReference type="ARBA" id="ARBA00022723"/>
    </source>
</evidence>
<comment type="similarity">
    <text evidence="1 7">Belongs to the peptidase M3 family.</text>
</comment>
<evidence type="ECO:0000256" key="7">
    <source>
        <dbReference type="RuleBase" id="RU003435"/>
    </source>
</evidence>
<dbReference type="Pfam" id="PF01432">
    <property type="entry name" value="Peptidase_M3"/>
    <property type="match status" value="1"/>
</dbReference>
<evidence type="ECO:0000256" key="6">
    <source>
        <dbReference type="ARBA" id="ARBA00023049"/>
    </source>
</evidence>
<evidence type="ECO:0000313" key="10">
    <source>
        <dbReference type="EMBL" id="SIQ27235.1"/>
    </source>
</evidence>
<dbReference type="InterPro" id="IPR024077">
    <property type="entry name" value="Neurolysin/TOP_dom2"/>
</dbReference>
<evidence type="ECO:0000256" key="8">
    <source>
        <dbReference type="SAM" id="MobiDB-lite"/>
    </source>
</evidence>
<gene>
    <name evidence="10" type="ORF">SAMN05518682_1879</name>
</gene>
<comment type="cofactor">
    <cofactor evidence="7">
        <name>Zn(2+)</name>
        <dbReference type="ChEBI" id="CHEBI:29105"/>
    </cofactor>
    <text evidence="7">Binds 1 zinc ion.</text>
</comment>
<keyword evidence="6 7" id="KW-0482">Metalloprotease</keyword>
<keyword evidence="2 7" id="KW-0645">Protease</keyword>
<dbReference type="GO" id="GO:0004180">
    <property type="term" value="F:carboxypeptidase activity"/>
    <property type="evidence" value="ECO:0007669"/>
    <property type="project" value="TreeGrafter"/>
</dbReference>
<name>A0A1N6REJ1_9MICO</name>
<dbReference type="PANTHER" id="PTHR43660">
    <property type="entry name" value="DIPEPTIDYL CARBOXYPEPTIDASE"/>
    <property type="match status" value="1"/>
</dbReference>
<evidence type="ECO:0000256" key="2">
    <source>
        <dbReference type="ARBA" id="ARBA00022670"/>
    </source>
</evidence>
<dbReference type="InterPro" id="IPR024079">
    <property type="entry name" value="MetalloPept_cat_dom_sf"/>
</dbReference>
<keyword evidence="4 7" id="KW-0378">Hydrolase</keyword>
<dbReference type="InterPro" id="IPR034005">
    <property type="entry name" value="M3A_DCP"/>
</dbReference>
<accession>A0A1N6REJ1</accession>
<evidence type="ECO:0000313" key="11">
    <source>
        <dbReference type="Proteomes" id="UP000186235"/>
    </source>
</evidence>
<dbReference type="InterPro" id="IPR045090">
    <property type="entry name" value="Pept_M3A_M3B"/>
</dbReference>
<organism evidence="10 11">
    <name type="scientific">Cellulosimicrobium aquatile</name>
    <dbReference type="NCBI Taxonomy" id="1612203"/>
    <lineage>
        <taxon>Bacteria</taxon>
        <taxon>Bacillati</taxon>
        <taxon>Actinomycetota</taxon>
        <taxon>Actinomycetes</taxon>
        <taxon>Micrococcales</taxon>
        <taxon>Promicromonosporaceae</taxon>
        <taxon>Cellulosimicrobium</taxon>
    </lineage>
</organism>
<protein>
    <submittedName>
        <fullName evidence="10">Peptidyl-dipeptidase Dcp</fullName>
    </submittedName>
</protein>
<keyword evidence="11" id="KW-1185">Reference proteome</keyword>
<dbReference type="EMBL" id="FTMI01000003">
    <property type="protein sequence ID" value="SIQ27235.1"/>
    <property type="molecule type" value="Genomic_DNA"/>
</dbReference>
<dbReference type="SUPFAM" id="SSF55486">
    <property type="entry name" value="Metalloproteases ('zincins'), catalytic domain"/>
    <property type="match status" value="1"/>
</dbReference>
<evidence type="ECO:0000256" key="5">
    <source>
        <dbReference type="ARBA" id="ARBA00022833"/>
    </source>
</evidence>
<dbReference type="InterPro" id="IPR001567">
    <property type="entry name" value="Pept_M3A_M3B_dom"/>
</dbReference>
<dbReference type="GO" id="GO:0005829">
    <property type="term" value="C:cytosol"/>
    <property type="evidence" value="ECO:0007669"/>
    <property type="project" value="UniProtKB-ARBA"/>
</dbReference>
<sequence length="752" mass="82413">MAGGRAAVGPRGLTPYRHGAPGRRGIRFRRARPRAKMGTMTSEPTTRADAPAPTTAPALLDLDPANPFAAPSVLPYELPDYDAIREEHYLPALRAATAAQRAAIEAIASDDAPPTAASVLEALERSGRDLARVLNAFYNQLSADATPGLEQIEEEFAPELAAHHDAIYMDARLYARARALQDAVDAGEQTLEPDAAWLLRTLLVRFRRSGVELDAEQQERLRALNGRLTTLEAAFGRKLLAGANAASVLVTDRAELDGLAEDAVAGAAAAAAARGHEGAWLLEMQLPTQQGVLASLARRDVRERVQQASESRGATGDDHDTREIVLETVRLRAERARLLGYEHHAAYVAEDATAKTTEAVNAMLGRLAPAAVANARREAADLETALRADEPGATLRASDWSFYAERVRKDRYALDDALLRPYLELERVVHDGVFLAANRLFGISFAERHDLVGYHPDVRVFEVFDAETPGEPGQGLGLFLADWYTRESKRGGAWMNNLVDQNHLLGQKPVVVNNLNIVKPPAGQPTLLVWDEVITLFHEFGHALHGLFSDVRYPSQSGTEVPRDFVEYPSQVNEMWAWEPSVLRSYAVHHVTGEPMPAEWVDTMLASRQFNEGFGTTEYLAAALLDQAWHQVGPDGVPASEADVVPFEAAALEAAGVAFAPVPPRYRTTYYNHVFGGGYAAGYYSYIWSEVLDADTVEWYRENGGLSRENGERFRRVLLARGGSQDPLQSFRELRGRDADIAPLLARRGLDA</sequence>
<dbReference type="PANTHER" id="PTHR43660:SF1">
    <property type="entry name" value="DIPEPTIDYL CARBOXYPEPTIDASE"/>
    <property type="match status" value="1"/>
</dbReference>
<evidence type="ECO:0000259" key="9">
    <source>
        <dbReference type="Pfam" id="PF01432"/>
    </source>
</evidence>
<dbReference type="Gene3D" id="3.40.390.10">
    <property type="entry name" value="Collagenase (Catalytic Domain)"/>
    <property type="match status" value="1"/>
</dbReference>
<keyword evidence="5 7" id="KW-0862">Zinc</keyword>
<dbReference type="GO" id="GO:0004222">
    <property type="term" value="F:metalloendopeptidase activity"/>
    <property type="evidence" value="ECO:0007669"/>
    <property type="project" value="InterPro"/>
</dbReference>
<feature type="region of interest" description="Disordered" evidence="8">
    <location>
        <begin position="1"/>
        <end position="23"/>
    </location>
</feature>
<evidence type="ECO:0000256" key="4">
    <source>
        <dbReference type="ARBA" id="ARBA00022801"/>
    </source>
</evidence>
<dbReference type="FunFam" id="3.40.390.10:FF:000009">
    <property type="entry name" value="Oligopeptidase A"/>
    <property type="match status" value="1"/>
</dbReference>